<organism evidence="1 2">
    <name type="scientific">Tripterygium wilfordii</name>
    <name type="common">Thunder God vine</name>
    <dbReference type="NCBI Taxonomy" id="458696"/>
    <lineage>
        <taxon>Eukaryota</taxon>
        <taxon>Viridiplantae</taxon>
        <taxon>Streptophyta</taxon>
        <taxon>Embryophyta</taxon>
        <taxon>Tracheophyta</taxon>
        <taxon>Spermatophyta</taxon>
        <taxon>Magnoliopsida</taxon>
        <taxon>eudicotyledons</taxon>
        <taxon>Gunneridae</taxon>
        <taxon>Pentapetalae</taxon>
        <taxon>rosids</taxon>
        <taxon>fabids</taxon>
        <taxon>Celastrales</taxon>
        <taxon>Celastraceae</taxon>
        <taxon>Tripterygium</taxon>
    </lineage>
</organism>
<name>A0A7J7E125_TRIWF</name>
<dbReference type="Proteomes" id="UP000593562">
    <property type="component" value="Unassembled WGS sequence"/>
</dbReference>
<keyword evidence="2" id="KW-1185">Reference proteome</keyword>
<gene>
    <name evidence="1" type="ORF">HS088_TW01G00139</name>
</gene>
<evidence type="ECO:0000313" key="1">
    <source>
        <dbReference type="EMBL" id="KAF5752231.1"/>
    </source>
</evidence>
<reference evidence="1 2" key="1">
    <citation type="journal article" date="2020" name="Nat. Commun.">
        <title>Genome of Tripterygium wilfordii and identification of cytochrome P450 involved in triptolide biosynthesis.</title>
        <authorList>
            <person name="Tu L."/>
            <person name="Su P."/>
            <person name="Zhang Z."/>
            <person name="Gao L."/>
            <person name="Wang J."/>
            <person name="Hu T."/>
            <person name="Zhou J."/>
            <person name="Zhang Y."/>
            <person name="Zhao Y."/>
            <person name="Liu Y."/>
            <person name="Song Y."/>
            <person name="Tong Y."/>
            <person name="Lu Y."/>
            <person name="Yang J."/>
            <person name="Xu C."/>
            <person name="Jia M."/>
            <person name="Peters R.J."/>
            <person name="Huang L."/>
            <person name="Gao W."/>
        </authorList>
    </citation>
    <scope>NUCLEOTIDE SEQUENCE [LARGE SCALE GENOMIC DNA]</scope>
    <source>
        <strain evidence="2">cv. XIE 37</strain>
        <tissue evidence="1">Leaf</tissue>
    </source>
</reference>
<protein>
    <submittedName>
        <fullName evidence="1">Uncharacterized protein</fullName>
    </submittedName>
</protein>
<dbReference type="EMBL" id="JAAARO010000001">
    <property type="protein sequence ID" value="KAF5752231.1"/>
    <property type="molecule type" value="Genomic_DNA"/>
</dbReference>
<proteinExistence type="predicted"/>
<dbReference type="AlphaFoldDB" id="A0A7J7E125"/>
<evidence type="ECO:0000313" key="2">
    <source>
        <dbReference type="Proteomes" id="UP000593562"/>
    </source>
</evidence>
<dbReference type="InParanoid" id="A0A7J7E125"/>
<accession>A0A7J7E125</accession>
<sequence>MAFLSFPTIASMINSKASTISASPLVLNSPPVSPFQELTPDIAPLLSIPEWCHQWLLPFPPSPPIRALLILMSLVHQDLSLRFRPSGLLPASPAAARIVGDDYGVSSVTNTNCIKCTVTRRRFGCLL</sequence>
<comment type="caution">
    <text evidence="1">The sequence shown here is derived from an EMBL/GenBank/DDBJ whole genome shotgun (WGS) entry which is preliminary data.</text>
</comment>